<reference evidence="1" key="1">
    <citation type="submission" date="2016-01" db="EMBL/GenBank/DDBJ databases">
        <authorList>
            <person name="Peeters C."/>
        </authorList>
    </citation>
    <scope>NUCLEOTIDE SEQUENCE</scope>
    <source>
        <strain evidence="1">LMG 29320</strain>
    </source>
</reference>
<dbReference type="EMBL" id="FCNX02000001">
    <property type="protein sequence ID" value="SAK40883.1"/>
    <property type="molecule type" value="Genomic_DNA"/>
</dbReference>
<dbReference type="AlphaFoldDB" id="A0A157Z638"/>
<name>A0A157Z638_9BURK</name>
<organism evidence="1 2">
    <name type="scientific">Caballeronia fortuita</name>
    <dbReference type="NCBI Taxonomy" id="1777138"/>
    <lineage>
        <taxon>Bacteria</taxon>
        <taxon>Pseudomonadati</taxon>
        <taxon>Pseudomonadota</taxon>
        <taxon>Betaproteobacteria</taxon>
        <taxon>Burkholderiales</taxon>
        <taxon>Burkholderiaceae</taxon>
        <taxon>Caballeronia</taxon>
    </lineage>
</organism>
<proteinExistence type="predicted"/>
<dbReference type="STRING" id="1777138.AWB77_00278"/>
<gene>
    <name evidence="1" type="ORF">AWB77_00278</name>
</gene>
<keyword evidence="2" id="KW-1185">Reference proteome</keyword>
<protein>
    <submittedName>
        <fullName evidence="1">Uncharacterized protein</fullName>
    </submittedName>
</protein>
<evidence type="ECO:0000313" key="2">
    <source>
        <dbReference type="Proteomes" id="UP000054903"/>
    </source>
</evidence>
<evidence type="ECO:0000313" key="1">
    <source>
        <dbReference type="EMBL" id="SAK40883.1"/>
    </source>
</evidence>
<dbReference type="Proteomes" id="UP000054903">
    <property type="component" value="Unassembled WGS sequence"/>
</dbReference>
<accession>A0A157Z638</accession>
<sequence length="48" mass="5245">MNGGINWIAAYNYLFASLNSENKDLYVGGSTFCRMAQQVDPGSPRDTA</sequence>
<comment type="caution">
    <text evidence="1">The sequence shown here is derived from an EMBL/GenBank/DDBJ whole genome shotgun (WGS) entry which is preliminary data.</text>
</comment>